<evidence type="ECO:0000256" key="3">
    <source>
        <dbReference type="ARBA" id="ARBA00023163"/>
    </source>
</evidence>
<reference evidence="5 6" key="1">
    <citation type="submission" date="2016-09" db="EMBL/GenBank/DDBJ databases">
        <title>Genomic analysis reveals versatility of anaerobic energy metabolism of Geosporobacter ferrireducens IRF9 of phylum Firmicutes.</title>
        <authorList>
            <person name="Kim S.-J."/>
        </authorList>
    </citation>
    <scope>NUCLEOTIDE SEQUENCE [LARGE SCALE GENOMIC DNA]</scope>
    <source>
        <strain evidence="5 6">IRF9</strain>
    </source>
</reference>
<dbReference type="InterPro" id="IPR036390">
    <property type="entry name" value="WH_DNA-bd_sf"/>
</dbReference>
<dbReference type="PANTHER" id="PTHR33204">
    <property type="entry name" value="TRANSCRIPTIONAL REGULATOR, MARR FAMILY"/>
    <property type="match status" value="1"/>
</dbReference>
<dbReference type="Gene3D" id="1.10.10.10">
    <property type="entry name" value="Winged helix-like DNA-binding domain superfamily/Winged helix DNA-binding domain"/>
    <property type="match status" value="1"/>
</dbReference>
<evidence type="ECO:0000313" key="6">
    <source>
        <dbReference type="Proteomes" id="UP000095743"/>
    </source>
</evidence>
<keyword evidence="3" id="KW-0804">Transcription</keyword>
<dbReference type="PANTHER" id="PTHR33204:SF29">
    <property type="entry name" value="TRANSCRIPTIONAL REGULATOR"/>
    <property type="match status" value="1"/>
</dbReference>
<organism evidence="5 6">
    <name type="scientific">Geosporobacter ferrireducens</name>
    <dbReference type="NCBI Taxonomy" id="1424294"/>
    <lineage>
        <taxon>Bacteria</taxon>
        <taxon>Bacillati</taxon>
        <taxon>Bacillota</taxon>
        <taxon>Clostridia</taxon>
        <taxon>Peptostreptococcales</taxon>
        <taxon>Thermotaleaceae</taxon>
        <taxon>Geosporobacter</taxon>
    </lineage>
</organism>
<dbReference type="AlphaFoldDB" id="A0A1D8GLQ4"/>
<dbReference type="Pfam" id="PF01638">
    <property type="entry name" value="HxlR"/>
    <property type="match status" value="1"/>
</dbReference>
<dbReference type="RefSeq" id="WP_069980064.1">
    <property type="nucleotide sequence ID" value="NZ_CP017269.1"/>
</dbReference>
<proteinExistence type="predicted"/>
<keyword evidence="6" id="KW-1185">Reference proteome</keyword>
<protein>
    <submittedName>
        <fullName evidence="5">Transcriptional regulator</fullName>
    </submittedName>
</protein>
<dbReference type="Proteomes" id="UP000095743">
    <property type="component" value="Chromosome"/>
</dbReference>
<evidence type="ECO:0000259" key="4">
    <source>
        <dbReference type="PROSITE" id="PS51118"/>
    </source>
</evidence>
<dbReference type="KEGG" id="gfe:Gferi_21210"/>
<evidence type="ECO:0000256" key="1">
    <source>
        <dbReference type="ARBA" id="ARBA00023015"/>
    </source>
</evidence>
<dbReference type="EMBL" id="CP017269">
    <property type="protein sequence ID" value="AOT71829.1"/>
    <property type="molecule type" value="Genomic_DNA"/>
</dbReference>
<sequence length="111" mass="13026">MKIRRRYTCPLEIVHDFLRGKWKTIILYQLKHGPKSLTELEKCIVGINQKMLIQDLADLIEFQVVNKIKYEGYPLKVEYSLTAERGQKIIEAINILQSIGKEYMNENGMKI</sequence>
<keyword evidence="1" id="KW-0805">Transcription regulation</keyword>
<dbReference type="SUPFAM" id="SSF46785">
    <property type="entry name" value="Winged helix' DNA-binding domain"/>
    <property type="match status" value="1"/>
</dbReference>
<evidence type="ECO:0000256" key="2">
    <source>
        <dbReference type="ARBA" id="ARBA00023125"/>
    </source>
</evidence>
<dbReference type="GO" id="GO:0003677">
    <property type="term" value="F:DNA binding"/>
    <property type="evidence" value="ECO:0007669"/>
    <property type="project" value="UniProtKB-KW"/>
</dbReference>
<name>A0A1D8GLQ4_9FIRM</name>
<dbReference type="InterPro" id="IPR002577">
    <property type="entry name" value="HTH_HxlR"/>
</dbReference>
<dbReference type="PROSITE" id="PS51118">
    <property type="entry name" value="HTH_HXLR"/>
    <property type="match status" value="1"/>
</dbReference>
<dbReference type="OrthoDB" id="9791143at2"/>
<dbReference type="STRING" id="1424294.Gferi_21210"/>
<keyword evidence="2" id="KW-0238">DNA-binding</keyword>
<feature type="domain" description="HTH hxlR-type" evidence="4">
    <location>
        <begin position="9"/>
        <end position="108"/>
    </location>
</feature>
<dbReference type="InterPro" id="IPR036388">
    <property type="entry name" value="WH-like_DNA-bd_sf"/>
</dbReference>
<accession>A0A1D8GLQ4</accession>
<gene>
    <name evidence="5" type="ORF">Gferi_21210</name>
</gene>
<evidence type="ECO:0000313" key="5">
    <source>
        <dbReference type="EMBL" id="AOT71829.1"/>
    </source>
</evidence>